<dbReference type="EMBL" id="CH933806">
    <property type="protein sequence ID" value="EDW15246.1"/>
    <property type="molecule type" value="Genomic_DNA"/>
</dbReference>
<dbReference type="GO" id="GO:0000978">
    <property type="term" value="F:RNA polymerase II cis-regulatory region sequence-specific DNA binding"/>
    <property type="evidence" value="ECO:0007669"/>
    <property type="project" value="TreeGrafter"/>
</dbReference>
<keyword evidence="5 6" id="KW-0539">Nucleus</keyword>
<keyword evidence="3 6" id="KW-0238">DNA-binding</keyword>
<dbReference type="eggNOG" id="KOG0489">
    <property type="taxonomic scope" value="Eukaryota"/>
</dbReference>
<dbReference type="GO" id="GO:0000981">
    <property type="term" value="F:DNA-binding transcription factor activity, RNA polymerase II-specific"/>
    <property type="evidence" value="ECO:0007669"/>
    <property type="project" value="InterPro"/>
</dbReference>
<gene>
    <name evidence="10" type="primary">Dmoj\GI24721</name>
    <name evidence="10" type="ORF">Dmoj_GI24721</name>
</gene>
<dbReference type="PROSITE" id="PS00027">
    <property type="entry name" value="HOMEOBOX_1"/>
    <property type="match status" value="1"/>
</dbReference>
<dbReference type="PANTHER" id="PTHR45664:SF2">
    <property type="entry name" value="HOMEOTIC PROTEIN PROBOSCIPEDIA"/>
    <property type="match status" value="1"/>
</dbReference>
<dbReference type="InParanoid" id="B4K6V9"/>
<protein>
    <recommendedName>
        <fullName evidence="9">Homeobox domain-containing protein</fullName>
    </recommendedName>
</protein>
<dbReference type="PROSITE" id="PS00032">
    <property type="entry name" value="ANTENNAPEDIA"/>
    <property type="match status" value="1"/>
</dbReference>
<dbReference type="GO" id="GO:0048513">
    <property type="term" value="P:animal organ development"/>
    <property type="evidence" value="ECO:0007669"/>
    <property type="project" value="UniProtKB-ARBA"/>
</dbReference>
<dbReference type="SUPFAM" id="SSF46689">
    <property type="entry name" value="Homeodomain-like"/>
    <property type="match status" value="1"/>
</dbReference>
<name>B4K6V9_DROMO</name>
<dbReference type="InterPro" id="IPR009057">
    <property type="entry name" value="Homeodomain-like_sf"/>
</dbReference>
<dbReference type="Pfam" id="PF00046">
    <property type="entry name" value="Homeodomain"/>
    <property type="match status" value="1"/>
</dbReference>
<feature type="compositionally biased region" description="Basic and acidic residues" evidence="8">
    <location>
        <begin position="349"/>
        <end position="366"/>
    </location>
</feature>
<evidence type="ECO:0000313" key="10">
    <source>
        <dbReference type="EMBL" id="EDW15246.1"/>
    </source>
</evidence>
<dbReference type="InterPro" id="IPR020479">
    <property type="entry name" value="HD_metazoa"/>
</dbReference>
<dbReference type="GO" id="GO:0005634">
    <property type="term" value="C:nucleus"/>
    <property type="evidence" value="ECO:0007669"/>
    <property type="project" value="UniProtKB-SubCell"/>
</dbReference>
<evidence type="ECO:0000256" key="7">
    <source>
        <dbReference type="RuleBase" id="RU000682"/>
    </source>
</evidence>
<feature type="region of interest" description="Disordered" evidence="8">
    <location>
        <begin position="349"/>
        <end position="375"/>
    </location>
</feature>
<dbReference type="HOGENOM" id="CLU_359131_0_0_1"/>
<evidence type="ECO:0000256" key="2">
    <source>
        <dbReference type="ARBA" id="ARBA00022473"/>
    </source>
</evidence>
<feature type="compositionally biased region" description="Low complexity" evidence="8">
    <location>
        <begin position="286"/>
        <end position="299"/>
    </location>
</feature>
<sequence length="773" mass="83143">MQEVCSTLDTNPMGAQIKSESPLNPLQVQTGQTTVSVPIVPGAGGQGPQGPPPAVMLVNKMAPNCDKRAADTAYWMATEGGFINSQPSMAEFLNHLSPESPKIGTPVGVGVGVGVGGGVGGGYPVNVGSVPQTPDGMDSVPEYPWMKEKKTSRKSSNNNNQGDNSITEFVPENGLPRRLRTAYTNTQLLELEKEFHFNKYLCRPRRIEIAASLDLTERQVKVWFQNRRMKHKRQTLSKTDDEDNKDSLKGDDDQSDSNSNSKKSCQGCELPSDDIPDSTSNSRGHNNNTPSATNNNPSAGSLTPNSSLETGISSNLLGSSTVSASNVISADSSVASSVSLDEDIDESPIKVKKKDDGHSQVIKKEAVSTSSKASPFGYDAGPSLASFRRDPDAATAVASNTPAVKAGGKKRYQSANANAISIAVASPLGENSGASVPAAYFPNAGYYASPNPNPNTKNLPAPQQMPQDYYGKYDIEFAASPHHNPHKQPQQQQQQQPLHGEYLSPKPNSNAANVNFHQNNQQHQHEQFYYNYNDTNGGSAYMNHQQHQQQHHPIGDFEAPPINGPSNFYDPKSQASGAYYDNMNFQHQHQSVVFQQQPQQQQQHPQQGPLNQQQHMHHIGAGETYSALGLQMENCDGYNNFAGGYYDPAAGQQQPPVPPTHSHPVPHPHANPHHPHHQMQAQAHPHIHAHHNPATAAAAAVHVVGAPPLPANHLHNSNTNFGGQLQAFANTGGGSGVGGAAVISGLENSNSSSDFNFLSNLANDFAPEYYQLS</sequence>
<evidence type="ECO:0000259" key="9">
    <source>
        <dbReference type="PROSITE" id="PS50071"/>
    </source>
</evidence>
<dbReference type="PANTHER" id="PTHR45664">
    <property type="entry name" value="PROTEIN ZERKNUELLT 1-RELATED"/>
    <property type="match status" value="1"/>
</dbReference>
<dbReference type="SMART" id="SM00389">
    <property type="entry name" value="HOX"/>
    <property type="match status" value="1"/>
</dbReference>
<feature type="DNA-binding region" description="Homeobox" evidence="6">
    <location>
        <begin position="176"/>
        <end position="235"/>
    </location>
</feature>
<evidence type="ECO:0000313" key="11">
    <source>
        <dbReference type="Proteomes" id="UP000009192"/>
    </source>
</evidence>
<feature type="compositionally biased region" description="Polar residues" evidence="8">
    <location>
        <begin position="1"/>
        <end position="10"/>
    </location>
</feature>
<keyword evidence="11" id="KW-1185">Reference proteome</keyword>
<dbReference type="FunFam" id="1.10.10.60:FF:000176">
    <property type="entry name" value="pancreas/duodenum homeobox protein 1"/>
    <property type="match status" value="1"/>
</dbReference>
<accession>B4K6V9</accession>
<dbReference type="OMA" id="HEQQFYY"/>
<feature type="compositionally biased region" description="Basic residues" evidence="8">
    <location>
        <begin position="664"/>
        <end position="677"/>
    </location>
</feature>
<dbReference type="Proteomes" id="UP000009192">
    <property type="component" value="Unassembled WGS sequence"/>
</dbReference>
<feature type="region of interest" description="Disordered" evidence="8">
    <location>
        <begin position="130"/>
        <end position="173"/>
    </location>
</feature>
<dbReference type="CDD" id="cd00086">
    <property type="entry name" value="homeodomain"/>
    <property type="match status" value="1"/>
</dbReference>
<evidence type="ECO:0000256" key="8">
    <source>
        <dbReference type="SAM" id="MobiDB-lite"/>
    </source>
</evidence>
<feature type="compositionally biased region" description="Low complexity" evidence="8">
    <location>
        <begin position="488"/>
        <end position="497"/>
    </location>
</feature>
<dbReference type="InterPro" id="IPR001356">
    <property type="entry name" value="HD"/>
</dbReference>
<evidence type="ECO:0000256" key="6">
    <source>
        <dbReference type="PROSITE-ProRule" id="PRU00108"/>
    </source>
</evidence>
<dbReference type="OrthoDB" id="6159439at2759"/>
<comment type="subcellular location">
    <subcellularLocation>
        <location evidence="1 6 7">Nucleus</location>
    </subcellularLocation>
</comment>
<dbReference type="InterPro" id="IPR001827">
    <property type="entry name" value="Homeobox_Antennapedia_CS"/>
</dbReference>
<feature type="region of interest" description="Disordered" evidence="8">
    <location>
        <begin position="647"/>
        <end position="684"/>
    </location>
</feature>
<dbReference type="FunCoup" id="B4K6V9">
    <property type="interactions" value="159"/>
</dbReference>
<feature type="region of interest" description="Disordered" evidence="8">
    <location>
        <begin position="479"/>
        <end position="514"/>
    </location>
</feature>
<dbReference type="AlphaFoldDB" id="B4K6V9"/>
<reference evidence="10 11" key="1">
    <citation type="journal article" date="2007" name="Nature">
        <title>Evolution of genes and genomes on the Drosophila phylogeny.</title>
        <authorList>
            <consortium name="Drosophila 12 Genomes Consortium"/>
            <person name="Clark A.G."/>
            <person name="Eisen M.B."/>
            <person name="Smith D.R."/>
            <person name="Bergman C.M."/>
            <person name="Oliver B."/>
            <person name="Markow T.A."/>
            <person name="Kaufman T.C."/>
            <person name="Kellis M."/>
            <person name="Gelbart W."/>
            <person name="Iyer V.N."/>
            <person name="Pollard D.A."/>
            <person name="Sackton T.B."/>
            <person name="Larracuente A.M."/>
            <person name="Singh N.D."/>
            <person name="Abad J.P."/>
            <person name="Abt D.N."/>
            <person name="Adryan B."/>
            <person name="Aguade M."/>
            <person name="Akashi H."/>
            <person name="Anderson W.W."/>
            <person name="Aquadro C.F."/>
            <person name="Ardell D.H."/>
            <person name="Arguello R."/>
            <person name="Artieri C.G."/>
            <person name="Barbash D.A."/>
            <person name="Barker D."/>
            <person name="Barsanti P."/>
            <person name="Batterham P."/>
            <person name="Batzoglou S."/>
            <person name="Begun D."/>
            <person name="Bhutkar A."/>
            <person name="Blanco E."/>
            <person name="Bosak S.A."/>
            <person name="Bradley R.K."/>
            <person name="Brand A.D."/>
            <person name="Brent M.R."/>
            <person name="Brooks A.N."/>
            <person name="Brown R.H."/>
            <person name="Butlin R.K."/>
            <person name="Caggese C."/>
            <person name="Calvi B.R."/>
            <person name="Bernardo de Carvalho A."/>
            <person name="Caspi A."/>
            <person name="Castrezana S."/>
            <person name="Celniker S.E."/>
            <person name="Chang J.L."/>
            <person name="Chapple C."/>
            <person name="Chatterji S."/>
            <person name="Chinwalla A."/>
            <person name="Civetta A."/>
            <person name="Clifton S.W."/>
            <person name="Comeron J.M."/>
            <person name="Costello J.C."/>
            <person name="Coyne J.A."/>
            <person name="Daub J."/>
            <person name="David R.G."/>
            <person name="Delcher A.L."/>
            <person name="Delehaunty K."/>
            <person name="Do C.B."/>
            <person name="Ebling H."/>
            <person name="Edwards K."/>
            <person name="Eickbush T."/>
            <person name="Evans J.D."/>
            <person name="Filipski A."/>
            <person name="Findeiss S."/>
            <person name="Freyhult E."/>
            <person name="Fulton L."/>
            <person name="Fulton R."/>
            <person name="Garcia A.C."/>
            <person name="Gardiner A."/>
            <person name="Garfield D.A."/>
            <person name="Garvin B.E."/>
            <person name="Gibson G."/>
            <person name="Gilbert D."/>
            <person name="Gnerre S."/>
            <person name="Godfrey J."/>
            <person name="Good R."/>
            <person name="Gotea V."/>
            <person name="Gravely B."/>
            <person name="Greenberg A.J."/>
            <person name="Griffiths-Jones S."/>
            <person name="Gross S."/>
            <person name="Guigo R."/>
            <person name="Gustafson E.A."/>
            <person name="Haerty W."/>
            <person name="Hahn M.W."/>
            <person name="Halligan D.L."/>
            <person name="Halpern A.L."/>
            <person name="Halter G.M."/>
            <person name="Han M.V."/>
            <person name="Heger A."/>
            <person name="Hillier L."/>
            <person name="Hinrichs A.S."/>
            <person name="Holmes I."/>
            <person name="Hoskins R.A."/>
            <person name="Hubisz M.J."/>
            <person name="Hultmark D."/>
            <person name="Huntley M.A."/>
            <person name="Jaffe D.B."/>
            <person name="Jagadeeshan S."/>
            <person name="Jeck W.R."/>
            <person name="Johnson J."/>
            <person name="Jones C.D."/>
            <person name="Jordan W.C."/>
            <person name="Karpen G.H."/>
            <person name="Kataoka E."/>
            <person name="Keightley P.D."/>
            <person name="Kheradpour P."/>
            <person name="Kirkness E.F."/>
            <person name="Koerich L.B."/>
            <person name="Kristiansen K."/>
            <person name="Kudrna D."/>
            <person name="Kulathinal R.J."/>
            <person name="Kumar S."/>
            <person name="Kwok R."/>
            <person name="Lander E."/>
            <person name="Langley C.H."/>
            <person name="Lapoint R."/>
            <person name="Lazzaro B.P."/>
            <person name="Lee S.J."/>
            <person name="Levesque L."/>
            <person name="Li R."/>
            <person name="Lin C.F."/>
            <person name="Lin M.F."/>
            <person name="Lindblad-Toh K."/>
            <person name="Llopart A."/>
            <person name="Long M."/>
            <person name="Low L."/>
            <person name="Lozovsky E."/>
            <person name="Lu J."/>
            <person name="Luo M."/>
            <person name="Machado C.A."/>
            <person name="Makalowski W."/>
            <person name="Marzo M."/>
            <person name="Matsuda M."/>
            <person name="Matzkin L."/>
            <person name="McAllister B."/>
            <person name="McBride C.S."/>
            <person name="McKernan B."/>
            <person name="McKernan K."/>
            <person name="Mendez-Lago M."/>
            <person name="Minx P."/>
            <person name="Mollenhauer M.U."/>
            <person name="Montooth K."/>
            <person name="Mount S.M."/>
            <person name="Mu X."/>
            <person name="Myers E."/>
            <person name="Negre B."/>
            <person name="Newfeld S."/>
            <person name="Nielsen R."/>
            <person name="Noor M.A."/>
            <person name="O'Grady P."/>
            <person name="Pachter L."/>
            <person name="Papaceit M."/>
            <person name="Parisi M.J."/>
            <person name="Parisi M."/>
            <person name="Parts L."/>
            <person name="Pedersen J.S."/>
            <person name="Pesole G."/>
            <person name="Phillippy A.M."/>
            <person name="Ponting C.P."/>
            <person name="Pop M."/>
            <person name="Porcelli D."/>
            <person name="Powell J.R."/>
            <person name="Prohaska S."/>
            <person name="Pruitt K."/>
            <person name="Puig M."/>
            <person name="Quesneville H."/>
            <person name="Ram K.R."/>
            <person name="Rand D."/>
            <person name="Rasmussen M.D."/>
            <person name="Reed L.K."/>
            <person name="Reenan R."/>
            <person name="Reily A."/>
            <person name="Remington K.A."/>
            <person name="Rieger T.T."/>
            <person name="Ritchie M.G."/>
            <person name="Robin C."/>
            <person name="Rogers Y.H."/>
            <person name="Rohde C."/>
            <person name="Rozas J."/>
            <person name="Rubenfield M.J."/>
            <person name="Ruiz A."/>
            <person name="Russo S."/>
            <person name="Salzberg S.L."/>
            <person name="Sanchez-Gracia A."/>
            <person name="Saranga D.J."/>
            <person name="Sato H."/>
            <person name="Schaeffer S.W."/>
            <person name="Schatz M.C."/>
            <person name="Schlenke T."/>
            <person name="Schwartz R."/>
            <person name="Segarra C."/>
            <person name="Singh R.S."/>
            <person name="Sirot L."/>
            <person name="Sirota M."/>
            <person name="Sisneros N.B."/>
            <person name="Smith C.D."/>
            <person name="Smith T.F."/>
            <person name="Spieth J."/>
            <person name="Stage D.E."/>
            <person name="Stark A."/>
            <person name="Stephan W."/>
            <person name="Strausberg R.L."/>
            <person name="Strempel S."/>
            <person name="Sturgill D."/>
            <person name="Sutton G."/>
            <person name="Sutton G.G."/>
            <person name="Tao W."/>
            <person name="Teichmann S."/>
            <person name="Tobari Y.N."/>
            <person name="Tomimura Y."/>
            <person name="Tsolas J.M."/>
            <person name="Valente V.L."/>
            <person name="Venter E."/>
            <person name="Venter J.C."/>
            <person name="Vicario S."/>
            <person name="Vieira F.G."/>
            <person name="Vilella A.J."/>
            <person name="Villasante A."/>
            <person name="Walenz B."/>
            <person name="Wang J."/>
            <person name="Wasserman M."/>
            <person name="Watts T."/>
            <person name="Wilson D."/>
            <person name="Wilson R.K."/>
            <person name="Wing R.A."/>
            <person name="Wolfner M.F."/>
            <person name="Wong A."/>
            <person name="Wong G.K."/>
            <person name="Wu C.I."/>
            <person name="Wu G."/>
            <person name="Yamamoto D."/>
            <person name="Yang H.P."/>
            <person name="Yang S.P."/>
            <person name="Yorke J.A."/>
            <person name="Yoshida K."/>
            <person name="Zdobnov E."/>
            <person name="Zhang P."/>
            <person name="Zhang Y."/>
            <person name="Zimin A.V."/>
            <person name="Baldwin J."/>
            <person name="Abdouelleil A."/>
            <person name="Abdulkadir J."/>
            <person name="Abebe A."/>
            <person name="Abera B."/>
            <person name="Abreu J."/>
            <person name="Acer S.C."/>
            <person name="Aftuck L."/>
            <person name="Alexander A."/>
            <person name="An P."/>
            <person name="Anderson E."/>
            <person name="Anderson S."/>
            <person name="Arachi H."/>
            <person name="Azer M."/>
            <person name="Bachantsang P."/>
            <person name="Barry A."/>
            <person name="Bayul T."/>
            <person name="Berlin A."/>
            <person name="Bessette D."/>
            <person name="Bloom T."/>
            <person name="Blye J."/>
            <person name="Boguslavskiy L."/>
            <person name="Bonnet C."/>
            <person name="Boukhgalter B."/>
            <person name="Bourzgui I."/>
            <person name="Brown A."/>
            <person name="Cahill P."/>
            <person name="Channer S."/>
            <person name="Cheshatsang Y."/>
            <person name="Chuda L."/>
            <person name="Citroen M."/>
            <person name="Collymore A."/>
            <person name="Cooke P."/>
            <person name="Costello M."/>
            <person name="D'Aco K."/>
            <person name="Daza R."/>
            <person name="De Haan G."/>
            <person name="DeGray S."/>
            <person name="DeMaso C."/>
            <person name="Dhargay N."/>
            <person name="Dooley K."/>
            <person name="Dooley E."/>
            <person name="Doricent M."/>
            <person name="Dorje P."/>
            <person name="Dorjee K."/>
            <person name="Dupes A."/>
            <person name="Elong R."/>
            <person name="Falk J."/>
            <person name="Farina A."/>
            <person name="Faro S."/>
            <person name="Ferguson D."/>
            <person name="Fisher S."/>
            <person name="Foley C.D."/>
            <person name="Franke A."/>
            <person name="Friedrich D."/>
            <person name="Gadbois L."/>
            <person name="Gearin G."/>
            <person name="Gearin C.R."/>
            <person name="Giannoukos G."/>
            <person name="Goode T."/>
            <person name="Graham J."/>
            <person name="Grandbois E."/>
            <person name="Grewal S."/>
            <person name="Gyaltsen K."/>
            <person name="Hafez N."/>
            <person name="Hagos B."/>
            <person name="Hall J."/>
            <person name="Henson C."/>
            <person name="Hollinger A."/>
            <person name="Honan T."/>
            <person name="Huard M.D."/>
            <person name="Hughes L."/>
            <person name="Hurhula B."/>
            <person name="Husby M.E."/>
            <person name="Kamat A."/>
            <person name="Kanga B."/>
            <person name="Kashin S."/>
            <person name="Khazanovich D."/>
            <person name="Kisner P."/>
            <person name="Lance K."/>
            <person name="Lara M."/>
            <person name="Lee W."/>
            <person name="Lennon N."/>
            <person name="Letendre F."/>
            <person name="LeVine R."/>
            <person name="Lipovsky A."/>
            <person name="Liu X."/>
            <person name="Liu J."/>
            <person name="Liu S."/>
            <person name="Lokyitsang T."/>
            <person name="Lokyitsang Y."/>
            <person name="Lubonja R."/>
            <person name="Lui A."/>
            <person name="MacDonald P."/>
            <person name="Magnisalis V."/>
            <person name="Maru K."/>
            <person name="Matthews C."/>
            <person name="McCusker W."/>
            <person name="McDonough S."/>
            <person name="Mehta T."/>
            <person name="Meldrim J."/>
            <person name="Meneus L."/>
            <person name="Mihai O."/>
            <person name="Mihalev A."/>
            <person name="Mihova T."/>
            <person name="Mittelman R."/>
            <person name="Mlenga V."/>
            <person name="Montmayeur A."/>
            <person name="Mulrain L."/>
            <person name="Navidi A."/>
            <person name="Naylor J."/>
            <person name="Negash T."/>
            <person name="Nguyen T."/>
            <person name="Nguyen N."/>
            <person name="Nicol R."/>
            <person name="Norbu C."/>
            <person name="Norbu N."/>
            <person name="Novod N."/>
            <person name="O'Neill B."/>
            <person name="Osman S."/>
            <person name="Markiewicz E."/>
            <person name="Oyono O.L."/>
            <person name="Patti C."/>
            <person name="Phunkhang P."/>
            <person name="Pierre F."/>
            <person name="Priest M."/>
            <person name="Raghuraman S."/>
            <person name="Rege F."/>
            <person name="Reyes R."/>
            <person name="Rise C."/>
            <person name="Rogov P."/>
            <person name="Ross K."/>
            <person name="Ryan E."/>
            <person name="Settipalli S."/>
            <person name="Shea T."/>
            <person name="Sherpa N."/>
            <person name="Shi L."/>
            <person name="Shih D."/>
            <person name="Sparrow T."/>
            <person name="Spaulding J."/>
            <person name="Stalker J."/>
            <person name="Stange-Thomann N."/>
            <person name="Stavropoulos S."/>
            <person name="Stone C."/>
            <person name="Strader C."/>
            <person name="Tesfaye S."/>
            <person name="Thomson T."/>
            <person name="Thoulutsang Y."/>
            <person name="Thoulutsang D."/>
            <person name="Topham K."/>
            <person name="Topping I."/>
            <person name="Tsamla T."/>
            <person name="Vassiliev H."/>
            <person name="Vo A."/>
            <person name="Wangchuk T."/>
            <person name="Wangdi T."/>
            <person name="Weiand M."/>
            <person name="Wilkinson J."/>
            <person name="Wilson A."/>
            <person name="Yadav S."/>
            <person name="Young G."/>
            <person name="Yu Q."/>
            <person name="Zembek L."/>
            <person name="Zhong D."/>
            <person name="Zimmer A."/>
            <person name="Zwirko Z."/>
            <person name="Jaffe D.B."/>
            <person name="Alvarez P."/>
            <person name="Brockman W."/>
            <person name="Butler J."/>
            <person name="Chin C."/>
            <person name="Gnerre S."/>
            <person name="Grabherr M."/>
            <person name="Kleber M."/>
            <person name="Mauceli E."/>
            <person name="MacCallum I."/>
        </authorList>
    </citation>
    <scope>NUCLEOTIDE SEQUENCE [LARGE SCALE GENOMIC DNA]</scope>
    <source>
        <strain evidence="11">Tucson 15081-1352.22</strain>
    </source>
</reference>
<keyword evidence="2" id="KW-0217">Developmental protein</keyword>
<dbReference type="InterPro" id="IPR017970">
    <property type="entry name" value="Homeobox_CS"/>
</dbReference>
<evidence type="ECO:0000256" key="4">
    <source>
        <dbReference type="ARBA" id="ARBA00023155"/>
    </source>
</evidence>
<feature type="compositionally biased region" description="Low complexity" evidence="8">
    <location>
        <begin position="591"/>
        <end position="614"/>
    </location>
</feature>
<dbReference type="PROSITE" id="PS50071">
    <property type="entry name" value="HOMEOBOX_2"/>
    <property type="match status" value="1"/>
</dbReference>
<evidence type="ECO:0000256" key="3">
    <source>
        <dbReference type="ARBA" id="ARBA00023125"/>
    </source>
</evidence>
<feature type="region of interest" description="Disordered" evidence="8">
    <location>
        <begin position="591"/>
        <end position="615"/>
    </location>
</feature>
<dbReference type="KEGG" id="dmo:Dmoj_GI24721"/>
<evidence type="ECO:0000256" key="1">
    <source>
        <dbReference type="ARBA" id="ARBA00004123"/>
    </source>
</evidence>
<proteinExistence type="predicted"/>
<feature type="domain" description="Homeobox" evidence="9">
    <location>
        <begin position="174"/>
        <end position="234"/>
    </location>
</feature>
<dbReference type="Gene3D" id="1.10.10.60">
    <property type="entry name" value="Homeodomain-like"/>
    <property type="match status" value="1"/>
</dbReference>
<dbReference type="PRINTS" id="PR00024">
    <property type="entry name" value="HOMEOBOX"/>
</dbReference>
<feature type="region of interest" description="Disordered" evidence="8">
    <location>
        <begin position="1"/>
        <end position="20"/>
    </location>
</feature>
<organism evidence="10 11">
    <name type="scientific">Drosophila mojavensis</name>
    <name type="common">Fruit fly</name>
    <dbReference type="NCBI Taxonomy" id="7230"/>
    <lineage>
        <taxon>Eukaryota</taxon>
        <taxon>Metazoa</taxon>
        <taxon>Ecdysozoa</taxon>
        <taxon>Arthropoda</taxon>
        <taxon>Hexapoda</taxon>
        <taxon>Insecta</taxon>
        <taxon>Pterygota</taxon>
        <taxon>Neoptera</taxon>
        <taxon>Endopterygota</taxon>
        <taxon>Diptera</taxon>
        <taxon>Brachycera</taxon>
        <taxon>Muscomorpha</taxon>
        <taxon>Ephydroidea</taxon>
        <taxon>Drosophilidae</taxon>
        <taxon>Drosophila</taxon>
    </lineage>
</organism>
<dbReference type="PhylomeDB" id="B4K6V9"/>
<evidence type="ECO:0000256" key="5">
    <source>
        <dbReference type="ARBA" id="ARBA00023242"/>
    </source>
</evidence>
<feature type="region of interest" description="Disordered" evidence="8">
    <location>
        <begin position="229"/>
        <end position="307"/>
    </location>
</feature>
<keyword evidence="4 6" id="KW-0371">Homeobox</keyword>